<dbReference type="InterPro" id="IPR035892">
    <property type="entry name" value="C2_domain_sf"/>
</dbReference>
<keyword evidence="4" id="KW-1185">Reference proteome</keyword>
<dbReference type="InterPro" id="IPR052811">
    <property type="entry name" value="Glucose_resp_signaling"/>
</dbReference>
<dbReference type="AlphaFoldDB" id="A0A9P1MB78"/>
<comment type="caution">
    <text evidence="3">The sequence shown here is derived from an EMBL/GenBank/DDBJ whole genome shotgun (WGS) entry which is preliminary data.</text>
</comment>
<feature type="domain" description="MHD2" evidence="2">
    <location>
        <begin position="509"/>
        <end position="613"/>
    </location>
</feature>
<dbReference type="Pfam" id="PF00168">
    <property type="entry name" value="C2"/>
    <property type="match status" value="1"/>
</dbReference>
<protein>
    <submittedName>
        <fullName evidence="3">Uncharacterized protein</fullName>
    </submittedName>
</protein>
<dbReference type="OrthoDB" id="2015333at2759"/>
<organism evidence="3 4">
    <name type="scientific">Parascedosporium putredinis</name>
    <dbReference type="NCBI Taxonomy" id="1442378"/>
    <lineage>
        <taxon>Eukaryota</taxon>
        <taxon>Fungi</taxon>
        <taxon>Dikarya</taxon>
        <taxon>Ascomycota</taxon>
        <taxon>Pezizomycotina</taxon>
        <taxon>Sordariomycetes</taxon>
        <taxon>Hypocreomycetidae</taxon>
        <taxon>Microascales</taxon>
        <taxon>Microascaceae</taxon>
        <taxon>Parascedosporium</taxon>
    </lineage>
</organism>
<sequence length="749" mass="85788">MGVLFNHVLPDPNFSRTPEEDEQFAEVLVGGLRRKAADVYRSFLDHELPSNRDEWDFGHVVRLGQAVIKLSEKIKKRYKKTPEIMGANPQKALVETVLPSFQADAKAIIEQIMACAKEQDKEIPIDEGFLLYRELVDLRRIHTETLPSQPFAFDVEDLLVTFVWRWIDVISASVEGHIEEAIKQDKFQVRPDKPGQMALDSQRHSLSITDAFTLFNQTADQIFQLEWNHEVHYARFMTALARVFANGIGRYCEVVWEQFAKEMDRPSAHETAVANMTAQEKFFQYAKDAWNNKERIEPFQFYPESFVKLNNIEFAMQELDKLEKSMDVERCATLLERVDGPKRHLRKPTKYVFTVKIIEAEDLKACDPNGYSDPTLNLIATIWDYDTFGDHDFVGRTSLKLDPLHFSDYLPREFWLDLDTQGRLLVRASMEGERDDIQFSFGKAFRHLKRTERDMVRKITGKLTSYIDATLSRETLRNLAKTGGIGASVTSLWKKRVSEAPALRREDIEGALEMLLEYFNDNFAIMKLTLTDATMLAVMTRLWKEVLMAIEGLLLDIVYQWLQILLEFFNARDAHSGEQLGVPMDVLKSAKWHELASLNFFYNEETNNLIRESERMAASTAQRAQAMLRQQAAQPNNHRLSAPAAFGASLGGAGAFASMGTIRRGKSIMMSRNLGTMRKAKEEKRKDAQADPNDDMILRILRMRPEAAGYLKDRHRQKERQAAAAAAALIVRNSVNQSSSFGRNNLPLR</sequence>
<evidence type="ECO:0000313" key="3">
    <source>
        <dbReference type="EMBL" id="CAI4216535.1"/>
    </source>
</evidence>
<reference evidence="3" key="1">
    <citation type="submission" date="2022-11" db="EMBL/GenBank/DDBJ databases">
        <authorList>
            <person name="Scott C."/>
            <person name="Bruce N."/>
        </authorList>
    </citation>
    <scope>NUCLEOTIDE SEQUENCE</scope>
</reference>
<gene>
    <name evidence="3" type="ORF">PPNO1_LOCUS6189</name>
</gene>
<dbReference type="InterPro" id="IPR000008">
    <property type="entry name" value="C2_dom"/>
</dbReference>
<dbReference type="Pfam" id="PF06292">
    <property type="entry name" value="MUN"/>
    <property type="match status" value="1"/>
</dbReference>
<dbReference type="Gene3D" id="1.10.357.50">
    <property type="match status" value="1"/>
</dbReference>
<evidence type="ECO:0000313" key="4">
    <source>
        <dbReference type="Proteomes" id="UP000838763"/>
    </source>
</evidence>
<evidence type="ECO:0000259" key="2">
    <source>
        <dbReference type="PROSITE" id="PS51259"/>
    </source>
</evidence>
<accession>A0A9P1MB78</accession>
<feature type="domain" description="MHD1" evidence="1">
    <location>
        <begin position="129"/>
        <end position="255"/>
    </location>
</feature>
<dbReference type="SUPFAM" id="SSF49562">
    <property type="entry name" value="C2 domain (Calcium/lipid-binding domain, CaLB)"/>
    <property type="match status" value="1"/>
</dbReference>
<proteinExistence type="predicted"/>
<dbReference type="PANTHER" id="PTHR47263">
    <property type="entry name" value="ADENYLATE CYCLASE ACTIVATION PROTEIN GIT1"/>
    <property type="match status" value="1"/>
</dbReference>
<evidence type="ECO:0000259" key="1">
    <source>
        <dbReference type="PROSITE" id="PS51258"/>
    </source>
</evidence>
<dbReference type="InterPro" id="IPR014772">
    <property type="entry name" value="Munc13_dom-2"/>
</dbReference>
<dbReference type="PROSITE" id="PS51259">
    <property type="entry name" value="MHD2"/>
    <property type="match status" value="1"/>
</dbReference>
<dbReference type="InterPro" id="IPR010439">
    <property type="entry name" value="MUN_dom"/>
</dbReference>
<dbReference type="EMBL" id="CALLCH030000015">
    <property type="protein sequence ID" value="CAI4216535.1"/>
    <property type="molecule type" value="Genomic_DNA"/>
</dbReference>
<dbReference type="PANTHER" id="PTHR47263:SF1">
    <property type="entry name" value="C2 DOMAIN PROTEIN (AFU_ORTHOLOGUE AFUA_7G02350)"/>
    <property type="match status" value="1"/>
</dbReference>
<dbReference type="Proteomes" id="UP000838763">
    <property type="component" value="Unassembled WGS sequence"/>
</dbReference>
<dbReference type="InterPro" id="IPR014770">
    <property type="entry name" value="Munc13_1"/>
</dbReference>
<dbReference type="Gene3D" id="2.60.40.150">
    <property type="entry name" value="C2 domain"/>
    <property type="match status" value="1"/>
</dbReference>
<dbReference type="PROSITE" id="PS51258">
    <property type="entry name" value="MHD1"/>
    <property type="match status" value="1"/>
</dbReference>
<name>A0A9P1MB78_9PEZI</name>